<dbReference type="InterPro" id="IPR000594">
    <property type="entry name" value="ThiF_NAD_FAD-bd"/>
</dbReference>
<accession>A0A9P6VTP8</accession>
<keyword evidence="3" id="KW-1185">Reference proteome</keyword>
<sequence>MAESAPQAAVREKAISEDEAKLYDRQLRLWGAAAQARMLASNVLFAGRFRGIAVDAVKNVVLAGVGALTLLDGDDLEPEDLGANYFVTEHEIGQKRVEASAPRIRALNPRVNLSTETDASRLFADDFLRQFDLVVVTDVDISTALAVNEQTRRLGKKFMAAASVGMDGWMFADLLSHEFIVDKTKTVSQGETVVVPTKSTLEYAPLSRALEHKFGTLKKRELKRTGTVLWGLLALFAAQRDATPGPVTSLASTPVQVDAAALTQAAQKLLPELGVSVELLPAEEIERIATVQGFEYAPSCAIVGGILGQDVLNAIGGKEEPVRNFFVFEGATGQGRVRPLGV</sequence>
<dbReference type="GO" id="GO:0016925">
    <property type="term" value="P:protein sumoylation"/>
    <property type="evidence" value="ECO:0007669"/>
    <property type="project" value="TreeGrafter"/>
</dbReference>
<evidence type="ECO:0000313" key="3">
    <source>
        <dbReference type="Proteomes" id="UP000777482"/>
    </source>
</evidence>
<proteinExistence type="predicted"/>
<dbReference type="AlphaFoldDB" id="A0A9P6VTP8"/>
<reference evidence="2 3" key="1">
    <citation type="submission" date="2020-11" db="EMBL/GenBank/DDBJ databases">
        <title>Kefir isolates.</title>
        <authorList>
            <person name="Marcisauskas S."/>
            <person name="Kim Y."/>
            <person name="Blasche S."/>
        </authorList>
    </citation>
    <scope>NUCLEOTIDE SEQUENCE [LARGE SCALE GENOMIC DNA]</scope>
    <source>
        <strain evidence="2 3">KR</strain>
    </source>
</reference>
<dbReference type="EMBL" id="PUHQ01000190">
    <property type="protein sequence ID" value="KAG0653579.1"/>
    <property type="molecule type" value="Genomic_DNA"/>
</dbReference>
<name>A0A9P6VTP8_RHOMI</name>
<dbReference type="PANTHER" id="PTHR10953">
    <property type="entry name" value="UBIQUITIN-ACTIVATING ENZYME E1"/>
    <property type="match status" value="1"/>
</dbReference>
<dbReference type="Gene3D" id="3.40.50.720">
    <property type="entry name" value="NAD(P)-binding Rossmann-like Domain"/>
    <property type="match status" value="1"/>
</dbReference>
<comment type="caution">
    <text evidence="2">The sequence shown here is derived from an EMBL/GenBank/DDBJ whole genome shotgun (WGS) entry which is preliminary data.</text>
</comment>
<dbReference type="GO" id="GO:0005737">
    <property type="term" value="C:cytoplasm"/>
    <property type="evidence" value="ECO:0007669"/>
    <property type="project" value="TreeGrafter"/>
</dbReference>
<dbReference type="OrthoDB" id="1708823at2759"/>
<dbReference type="SUPFAM" id="SSF69572">
    <property type="entry name" value="Activating enzymes of the ubiquitin-like proteins"/>
    <property type="match status" value="1"/>
</dbReference>
<dbReference type="InterPro" id="IPR035985">
    <property type="entry name" value="Ubiquitin-activating_enz"/>
</dbReference>
<dbReference type="Pfam" id="PF00899">
    <property type="entry name" value="ThiF"/>
    <property type="match status" value="1"/>
</dbReference>
<evidence type="ECO:0000259" key="1">
    <source>
        <dbReference type="Pfam" id="PF00899"/>
    </source>
</evidence>
<dbReference type="GO" id="GO:0031510">
    <property type="term" value="C:SUMO activating enzyme complex"/>
    <property type="evidence" value="ECO:0007669"/>
    <property type="project" value="TreeGrafter"/>
</dbReference>
<gene>
    <name evidence="2" type="ORF">C6P46_002471</name>
</gene>
<protein>
    <recommendedName>
        <fullName evidence="1">THIF-type NAD/FAD binding fold domain-containing protein</fullName>
    </recommendedName>
</protein>
<dbReference type="GO" id="GO:0019948">
    <property type="term" value="F:SUMO activating enzyme activity"/>
    <property type="evidence" value="ECO:0007669"/>
    <property type="project" value="TreeGrafter"/>
</dbReference>
<organism evidence="2 3">
    <name type="scientific">Rhodotorula mucilaginosa</name>
    <name type="common">Yeast</name>
    <name type="synonym">Rhodotorula rubra</name>
    <dbReference type="NCBI Taxonomy" id="5537"/>
    <lineage>
        <taxon>Eukaryota</taxon>
        <taxon>Fungi</taxon>
        <taxon>Dikarya</taxon>
        <taxon>Basidiomycota</taxon>
        <taxon>Pucciniomycotina</taxon>
        <taxon>Microbotryomycetes</taxon>
        <taxon>Sporidiobolales</taxon>
        <taxon>Sporidiobolaceae</taxon>
        <taxon>Rhodotorula</taxon>
    </lineage>
</organism>
<feature type="domain" description="THIF-type NAD/FAD binding fold" evidence="1">
    <location>
        <begin position="23"/>
        <end position="334"/>
    </location>
</feature>
<evidence type="ECO:0000313" key="2">
    <source>
        <dbReference type="EMBL" id="KAG0653579.1"/>
    </source>
</evidence>
<dbReference type="PANTHER" id="PTHR10953:SF162">
    <property type="entry name" value="SUMO-ACTIVATING ENZYME SUBUNIT 1"/>
    <property type="match status" value="1"/>
</dbReference>
<dbReference type="Proteomes" id="UP000777482">
    <property type="component" value="Unassembled WGS sequence"/>
</dbReference>
<dbReference type="InterPro" id="IPR045886">
    <property type="entry name" value="ThiF/MoeB/HesA"/>
</dbReference>